<evidence type="ECO:0000256" key="1">
    <source>
        <dbReference type="ARBA" id="ARBA00022694"/>
    </source>
</evidence>
<proteinExistence type="inferred from homology"/>
<dbReference type="Gene3D" id="3.30.230.10">
    <property type="match status" value="1"/>
</dbReference>
<dbReference type="InterPro" id="IPR014721">
    <property type="entry name" value="Ribsml_uS5_D2-typ_fold_subgr"/>
</dbReference>
<keyword evidence="9" id="KW-1185">Reference proteome</keyword>
<keyword evidence="2 6" id="KW-0540">Nuclease</keyword>
<gene>
    <name evidence="6 8" type="primary">rnpA</name>
    <name evidence="8" type="ORF">ACFPQB_20145</name>
</gene>
<dbReference type="SUPFAM" id="SSF54211">
    <property type="entry name" value="Ribosomal protein S5 domain 2-like"/>
    <property type="match status" value="1"/>
</dbReference>
<evidence type="ECO:0000256" key="2">
    <source>
        <dbReference type="ARBA" id="ARBA00022722"/>
    </source>
</evidence>
<reference evidence="9" key="1">
    <citation type="journal article" date="2019" name="Int. J. Syst. Evol. Microbiol.">
        <title>The Global Catalogue of Microorganisms (GCM) 10K type strain sequencing project: providing services to taxonomists for standard genome sequencing and annotation.</title>
        <authorList>
            <consortium name="The Broad Institute Genomics Platform"/>
            <consortium name="The Broad Institute Genome Sequencing Center for Infectious Disease"/>
            <person name="Wu L."/>
            <person name="Ma J."/>
        </authorList>
    </citation>
    <scope>NUCLEOTIDE SEQUENCE [LARGE SCALE GENOMIC DNA]</scope>
    <source>
        <strain evidence="9">YIM 94188</strain>
    </source>
</reference>
<dbReference type="EMBL" id="JBHSNS010000013">
    <property type="protein sequence ID" value="MFC5731232.1"/>
    <property type="molecule type" value="Genomic_DNA"/>
</dbReference>
<dbReference type="PANTHER" id="PTHR33992:SF1">
    <property type="entry name" value="RIBONUCLEASE P PROTEIN COMPONENT"/>
    <property type="match status" value="1"/>
</dbReference>
<comment type="caution">
    <text evidence="8">The sequence shown here is derived from an EMBL/GenBank/DDBJ whole genome shotgun (WGS) entry which is preliminary data.</text>
</comment>
<protein>
    <recommendedName>
        <fullName evidence="6 7">Ribonuclease P protein component</fullName>
        <shortName evidence="6">RNase P protein</shortName>
        <shortName evidence="6">RNaseP protein</shortName>
        <ecNumber evidence="6 7">3.1.26.5</ecNumber>
    </recommendedName>
    <alternativeName>
        <fullName evidence="6">Protein C5</fullName>
    </alternativeName>
</protein>
<keyword evidence="5 6" id="KW-0694">RNA-binding</keyword>
<comment type="catalytic activity">
    <reaction evidence="6">
        <text>Endonucleolytic cleavage of RNA, removing 5'-extranucleotides from tRNA precursor.</text>
        <dbReference type="EC" id="3.1.26.5"/>
    </reaction>
</comment>
<name>A0ABW0ZL56_9ACTN</name>
<keyword evidence="3 6" id="KW-0255">Endonuclease</keyword>
<dbReference type="InterPro" id="IPR000100">
    <property type="entry name" value="RNase_P"/>
</dbReference>
<keyword evidence="4 6" id="KW-0378">Hydrolase</keyword>
<dbReference type="PANTHER" id="PTHR33992">
    <property type="entry name" value="RIBONUCLEASE P PROTEIN COMPONENT"/>
    <property type="match status" value="1"/>
</dbReference>
<evidence type="ECO:0000256" key="4">
    <source>
        <dbReference type="ARBA" id="ARBA00022801"/>
    </source>
</evidence>
<dbReference type="HAMAP" id="MF_00227">
    <property type="entry name" value="RNase_P"/>
    <property type="match status" value="1"/>
</dbReference>
<comment type="subunit">
    <text evidence="6">Consists of a catalytic RNA component (M1 or rnpB) and a protein subunit.</text>
</comment>
<dbReference type="EC" id="3.1.26.5" evidence="6 7"/>
<evidence type="ECO:0000256" key="5">
    <source>
        <dbReference type="ARBA" id="ARBA00022884"/>
    </source>
</evidence>
<dbReference type="Proteomes" id="UP001596072">
    <property type="component" value="Unassembled WGS sequence"/>
</dbReference>
<evidence type="ECO:0000256" key="6">
    <source>
        <dbReference type="HAMAP-Rule" id="MF_00227"/>
    </source>
</evidence>
<evidence type="ECO:0000313" key="9">
    <source>
        <dbReference type="Proteomes" id="UP001596072"/>
    </source>
</evidence>
<dbReference type="GO" id="GO:0004526">
    <property type="term" value="F:ribonuclease P activity"/>
    <property type="evidence" value="ECO:0007669"/>
    <property type="project" value="UniProtKB-EC"/>
</dbReference>
<dbReference type="InterPro" id="IPR020568">
    <property type="entry name" value="Ribosomal_Su5_D2-typ_SF"/>
</dbReference>
<dbReference type="RefSeq" id="WP_136435322.1">
    <property type="nucleotide sequence ID" value="NZ_JBHSNS010000013.1"/>
</dbReference>
<evidence type="ECO:0000313" key="8">
    <source>
        <dbReference type="EMBL" id="MFC5731232.1"/>
    </source>
</evidence>
<dbReference type="NCBIfam" id="TIGR00188">
    <property type="entry name" value="rnpA"/>
    <property type="match status" value="1"/>
</dbReference>
<comment type="function">
    <text evidence="6">RNaseP catalyzes the removal of the 5'-leader sequence from pre-tRNA to produce the mature 5'-terminus. It can also cleave other RNA substrates such as 4.5S RNA. The protein component plays an auxiliary but essential role in vivo by binding to the 5'-leader sequence and broadening the substrate specificity of the ribozyme.</text>
</comment>
<sequence length="127" mass="13231">MLPGPHRLTDPDAFRAASRQGRRAGSPTVVTHLLLPLEQQVLGTSGSGTTPARAGFVVSKAVGSSVVRNRVKRRLRHVVRGRVGALPPGALLVVRAQSASAEASYADLAADLDRCLARVTGGTEEAS</sequence>
<evidence type="ECO:0000256" key="7">
    <source>
        <dbReference type="NCBIfam" id="TIGR00188"/>
    </source>
</evidence>
<comment type="similarity">
    <text evidence="6">Belongs to the RnpA family.</text>
</comment>
<keyword evidence="1 6" id="KW-0819">tRNA processing</keyword>
<evidence type="ECO:0000256" key="3">
    <source>
        <dbReference type="ARBA" id="ARBA00022759"/>
    </source>
</evidence>
<accession>A0ABW0ZL56</accession>
<organism evidence="8 9">
    <name type="scientific">Nocardioides vastitatis</name>
    <dbReference type="NCBI Taxonomy" id="2568655"/>
    <lineage>
        <taxon>Bacteria</taxon>
        <taxon>Bacillati</taxon>
        <taxon>Actinomycetota</taxon>
        <taxon>Actinomycetes</taxon>
        <taxon>Propionibacteriales</taxon>
        <taxon>Nocardioidaceae</taxon>
        <taxon>Nocardioides</taxon>
    </lineage>
</organism>
<dbReference type="Pfam" id="PF00825">
    <property type="entry name" value="Ribonuclease_P"/>
    <property type="match status" value="1"/>
</dbReference>